<evidence type="ECO:0000313" key="8">
    <source>
        <dbReference type="EMBL" id="PRX99487.1"/>
    </source>
</evidence>
<sequence>MTGLYGRGGAAGAEPADAAAPEWLRELHRAALAAPVPVNMRPPREGGRPSAILVLFGEGTHGPDLLLIQRATGLRRHAGQPAFPGGAIDATDSGPVAAALREATEETGLDPSGVQVLGTLPQLYVAHSGFRVNPVLAWWRSPSAVWPADAGEVAAVARVPVAELVDPANRLRIRVRQAGIGHLSPAFRAQSMLIWGFTAGVLDRLLALGGWERPWLADAPVEDLTPLN</sequence>
<dbReference type="PROSITE" id="PS51462">
    <property type="entry name" value="NUDIX"/>
    <property type="match status" value="1"/>
</dbReference>
<keyword evidence="4" id="KW-0378">Hydrolase</keyword>
<name>A0A2T0Q6M9_9ACTN</name>
<dbReference type="InterPro" id="IPR000086">
    <property type="entry name" value="NUDIX_hydrolase_dom"/>
</dbReference>
<dbReference type="EMBL" id="PVZC01000003">
    <property type="protein sequence ID" value="PRX99487.1"/>
    <property type="molecule type" value="Genomic_DNA"/>
</dbReference>
<dbReference type="SUPFAM" id="SSF55811">
    <property type="entry name" value="Nudix"/>
    <property type="match status" value="1"/>
</dbReference>
<evidence type="ECO:0000256" key="4">
    <source>
        <dbReference type="ARBA" id="ARBA00022801"/>
    </source>
</evidence>
<dbReference type="Gene3D" id="3.90.79.10">
    <property type="entry name" value="Nucleoside Triphosphate Pyrophosphohydrolase"/>
    <property type="match status" value="1"/>
</dbReference>
<dbReference type="GO" id="GO:0046872">
    <property type="term" value="F:metal ion binding"/>
    <property type="evidence" value="ECO:0007669"/>
    <property type="project" value="UniProtKB-KW"/>
</dbReference>
<evidence type="ECO:0000313" key="9">
    <source>
        <dbReference type="Proteomes" id="UP000237846"/>
    </source>
</evidence>
<dbReference type="CDD" id="cd03426">
    <property type="entry name" value="NUDIX_CoAse_Nudt7"/>
    <property type="match status" value="1"/>
</dbReference>
<dbReference type="InterPro" id="IPR015797">
    <property type="entry name" value="NUDIX_hydrolase-like_dom_sf"/>
</dbReference>
<dbReference type="RefSeq" id="WP_425428057.1">
    <property type="nucleotide sequence ID" value="NZ_PVZC01000003.1"/>
</dbReference>
<evidence type="ECO:0000256" key="1">
    <source>
        <dbReference type="ARBA" id="ARBA00001936"/>
    </source>
</evidence>
<comment type="cofactor">
    <cofactor evidence="2">
        <name>Mg(2+)</name>
        <dbReference type="ChEBI" id="CHEBI:18420"/>
    </cofactor>
</comment>
<evidence type="ECO:0000256" key="6">
    <source>
        <dbReference type="ARBA" id="ARBA00023211"/>
    </source>
</evidence>
<feature type="domain" description="Nudix hydrolase" evidence="7">
    <location>
        <begin position="46"/>
        <end position="189"/>
    </location>
</feature>
<keyword evidence="6" id="KW-0464">Manganese</keyword>
<evidence type="ECO:0000256" key="3">
    <source>
        <dbReference type="ARBA" id="ARBA00022723"/>
    </source>
</evidence>
<dbReference type="GO" id="GO:0010945">
    <property type="term" value="F:coenzyme A diphosphatase activity"/>
    <property type="evidence" value="ECO:0007669"/>
    <property type="project" value="InterPro"/>
</dbReference>
<reference evidence="8 9" key="1">
    <citation type="submission" date="2018-03" db="EMBL/GenBank/DDBJ databases">
        <title>Genomic Encyclopedia of Archaeal and Bacterial Type Strains, Phase II (KMG-II): from individual species to whole genera.</title>
        <authorList>
            <person name="Goeker M."/>
        </authorList>
    </citation>
    <scope>NUCLEOTIDE SEQUENCE [LARGE SCALE GENOMIC DNA]</scope>
    <source>
        <strain evidence="8 9">DSM 45601</strain>
    </source>
</reference>
<evidence type="ECO:0000256" key="5">
    <source>
        <dbReference type="ARBA" id="ARBA00022842"/>
    </source>
</evidence>
<evidence type="ECO:0000256" key="2">
    <source>
        <dbReference type="ARBA" id="ARBA00001946"/>
    </source>
</evidence>
<keyword evidence="5" id="KW-0460">Magnesium</keyword>
<accession>A0A2T0Q6M9</accession>
<dbReference type="AlphaFoldDB" id="A0A2T0Q6M9"/>
<comment type="caution">
    <text evidence="8">The sequence shown here is derived from an EMBL/GenBank/DDBJ whole genome shotgun (WGS) entry which is preliminary data.</text>
</comment>
<proteinExistence type="predicted"/>
<dbReference type="InterPro" id="IPR045121">
    <property type="entry name" value="CoAse"/>
</dbReference>
<comment type="cofactor">
    <cofactor evidence="1">
        <name>Mn(2+)</name>
        <dbReference type="ChEBI" id="CHEBI:29035"/>
    </cofactor>
</comment>
<dbReference type="Pfam" id="PF00293">
    <property type="entry name" value="NUDIX"/>
    <property type="match status" value="1"/>
</dbReference>
<evidence type="ECO:0000259" key="7">
    <source>
        <dbReference type="PROSITE" id="PS51462"/>
    </source>
</evidence>
<gene>
    <name evidence="8" type="ORF">CLV72_10384</name>
</gene>
<dbReference type="PANTHER" id="PTHR12992">
    <property type="entry name" value="NUDIX HYDROLASE"/>
    <property type="match status" value="1"/>
</dbReference>
<organism evidence="8 9">
    <name type="scientific">Allonocardiopsis opalescens</name>
    <dbReference type="NCBI Taxonomy" id="1144618"/>
    <lineage>
        <taxon>Bacteria</taxon>
        <taxon>Bacillati</taxon>
        <taxon>Actinomycetota</taxon>
        <taxon>Actinomycetes</taxon>
        <taxon>Streptosporangiales</taxon>
        <taxon>Allonocardiopsis</taxon>
    </lineage>
</organism>
<keyword evidence="9" id="KW-1185">Reference proteome</keyword>
<dbReference type="PANTHER" id="PTHR12992:SF11">
    <property type="entry name" value="MITOCHONDRIAL COENZYME A DIPHOSPHATASE NUDT8"/>
    <property type="match status" value="1"/>
</dbReference>
<keyword evidence="3" id="KW-0479">Metal-binding</keyword>
<protein>
    <submittedName>
        <fullName evidence="8">NUDIX domain-containing protein</fullName>
    </submittedName>
</protein>
<dbReference type="Proteomes" id="UP000237846">
    <property type="component" value="Unassembled WGS sequence"/>
</dbReference>